<dbReference type="GO" id="GO:0008408">
    <property type="term" value="F:3'-5' exonuclease activity"/>
    <property type="evidence" value="ECO:0007669"/>
    <property type="project" value="UniProtKB-UniRule"/>
</dbReference>
<keyword evidence="12 17" id="KW-0239">DNA-directed DNA polymerase</keyword>
<dbReference type="InterPro" id="IPR002562">
    <property type="entry name" value="3'-5'_exonuclease_dom"/>
</dbReference>
<evidence type="ECO:0000256" key="18">
    <source>
        <dbReference type="SAM" id="MobiDB-lite"/>
    </source>
</evidence>
<dbReference type="InterPro" id="IPR002421">
    <property type="entry name" value="5-3_exonuclease"/>
</dbReference>
<dbReference type="InterPro" id="IPR020046">
    <property type="entry name" value="5-3_exonucl_a-hlix_arch_N"/>
</dbReference>
<evidence type="ECO:0000256" key="14">
    <source>
        <dbReference type="ARBA" id="ARBA00023204"/>
    </source>
</evidence>
<dbReference type="FunFam" id="1.20.1060.10:FF:000001">
    <property type="entry name" value="DNA polymerase I"/>
    <property type="match status" value="1"/>
</dbReference>
<evidence type="ECO:0000256" key="5">
    <source>
        <dbReference type="ARBA" id="ARBA00022679"/>
    </source>
</evidence>
<evidence type="ECO:0000259" key="19">
    <source>
        <dbReference type="SMART" id="SM00474"/>
    </source>
</evidence>
<comment type="subunit">
    <text evidence="2">Single-chain monomer with multiple functions.</text>
</comment>
<dbReference type="InterPro" id="IPR013520">
    <property type="entry name" value="Ribonucl_H"/>
</dbReference>
<evidence type="ECO:0000256" key="10">
    <source>
        <dbReference type="ARBA" id="ARBA00022801"/>
    </source>
</evidence>
<keyword evidence="14 17" id="KW-0234">DNA repair</keyword>
<dbReference type="InterPro" id="IPR001098">
    <property type="entry name" value="DNA-dir_DNA_pol_A_palm_dom"/>
</dbReference>
<dbReference type="FunFam" id="1.10.150.20:FF:000002">
    <property type="entry name" value="DNA polymerase I"/>
    <property type="match status" value="1"/>
</dbReference>
<dbReference type="SUPFAM" id="SSF88723">
    <property type="entry name" value="PIN domain-like"/>
    <property type="match status" value="1"/>
</dbReference>
<dbReference type="FunFam" id="3.30.420.10:FF:000026">
    <property type="entry name" value="DNA polymerase I"/>
    <property type="match status" value="1"/>
</dbReference>
<dbReference type="PRINTS" id="PR00868">
    <property type="entry name" value="DNAPOLI"/>
</dbReference>
<evidence type="ECO:0000256" key="7">
    <source>
        <dbReference type="ARBA" id="ARBA00022705"/>
    </source>
</evidence>
<dbReference type="GO" id="GO:0003887">
    <property type="term" value="F:DNA-directed DNA polymerase activity"/>
    <property type="evidence" value="ECO:0007669"/>
    <property type="project" value="UniProtKB-UniRule"/>
</dbReference>
<evidence type="ECO:0000259" key="20">
    <source>
        <dbReference type="SMART" id="SM00475"/>
    </source>
</evidence>
<protein>
    <recommendedName>
        <fullName evidence="4 16">DNA polymerase I</fullName>
        <ecNumber evidence="3 16">2.7.7.7</ecNumber>
    </recommendedName>
</protein>
<comment type="caution">
    <text evidence="23">The sequence shown here is derived from an EMBL/GenBank/DDBJ whole genome shotgun (WGS) entry which is preliminary data.</text>
</comment>
<keyword evidence="7 17" id="KW-0235">DNA replication</keyword>
<dbReference type="PROSITE" id="PS00447">
    <property type="entry name" value="DNA_POLYMERASE_A"/>
    <property type="match status" value="1"/>
</dbReference>
<dbReference type="InterPro" id="IPR008918">
    <property type="entry name" value="HhH2"/>
</dbReference>
<reference evidence="23 24" key="1">
    <citation type="submission" date="2016-08" db="EMBL/GenBank/DDBJ databases">
        <title>Whole genome sequence of Mesorhizobium sp. strain UASWS1009 isolated from industrial sewage.</title>
        <authorList>
            <person name="Crovadore J."/>
            <person name="Calmin G."/>
            <person name="Chablais R."/>
            <person name="Cochard B."/>
            <person name="Lefort F."/>
        </authorList>
    </citation>
    <scope>NUCLEOTIDE SEQUENCE [LARGE SCALE GENOMIC DNA]</scope>
    <source>
        <strain evidence="23 24">UASWS1009</strain>
    </source>
</reference>
<dbReference type="SUPFAM" id="SSF53098">
    <property type="entry name" value="Ribonuclease H-like"/>
    <property type="match status" value="1"/>
</dbReference>
<evidence type="ECO:0000256" key="3">
    <source>
        <dbReference type="ARBA" id="ARBA00012417"/>
    </source>
</evidence>
<dbReference type="InterPro" id="IPR018320">
    <property type="entry name" value="DNA_polymerase_1"/>
</dbReference>
<keyword evidence="8" id="KW-0540">Nuclease</keyword>
<dbReference type="Gene3D" id="3.30.70.370">
    <property type="match status" value="1"/>
</dbReference>
<dbReference type="GO" id="GO:0006302">
    <property type="term" value="P:double-strand break repair"/>
    <property type="evidence" value="ECO:0007669"/>
    <property type="project" value="TreeGrafter"/>
</dbReference>
<dbReference type="Pfam" id="PF01612">
    <property type="entry name" value="DNA_pol_A_exo1"/>
    <property type="match status" value="1"/>
</dbReference>
<evidence type="ECO:0000256" key="13">
    <source>
        <dbReference type="ARBA" id="ARBA00023125"/>
    </source>
</evidence>
<evidence type="ECO:0000256" key="4">
    <source>
        <dbReference type="ARBA" id="ARBA00020311"/>
    </source>
</evidence>
<comment type="similarity">
    <text evidence="1 17">Belongs to the DNA polymerase type-A family.</text>
</comment>
<dbReference type="PANTHER" id="PTHR10133:SF27">
    <property type="entry name" value="DNA POLYMERASE NU"/>
    <property type="match status" value="1"/>
</dbReference>
<keyword evidence="10 17" id="KW-0378">Hydrolase</keyword>
<evidence type="ECO:0000256" key="16">
    <source>
        <dbReference type="NCBIfam" id="TIGR00593"/>
    </source>
</evidence>
<dbReference type="SMART" id="SM00482">
    <property type="entry name" value="POLAc"/>
    <property type="match status" value="1"/>
</dbReference>
<evidence type="ECO:0000313" key="24">
    <source>
        <dbReference type="Proteomes" id="UP000094412"/>
    </source>
</evidence>
<comment type="catalytic activity">
    <reaction evidence="15 17">
        <text>DNA(n) + a 2'-deoxyribonucleoside 5'-triphosphate = DNA(n+1) + diphosphate</text>
        <dbReference type="Rhea" id="RHEA:22508"/>
        <dbReference type="Rhea" id="RHEA-COMP:17339"/>
        <dbReference type="Rhea" id="RHEA-COMP:17340"/>
        <dbReference type="ChEBI" id="CHEBI:33019"/>
        <dbReference type="ChEBI" id="CHEBI:61560"/>
        <dbReference type="ChEBI" id="CHEBI:173112"/>
        <dbReference type="EC" id="2.7.7.7"/>
    </reaction>
</comment>
<name>A0A1C2E4Z6_9HYPH</name>
<dbReference type="InterPro" id="IPR036397">
    <property type="entry name" value="RNaseH_sf"/>
</dbReference>
<dbReference type="OrthoDB" id="9806424at2"/>
<dbReference type="Gene3D" id="1.10.150.20">
    <property type="entry name" value="5' to 3' exonuclease, C-terminal subdomain"/>
    <property type="match status" value="2"/>
</dbReference>
<dbReference type="CDD" id="cd09859">
    <property type="entry name" value="PIN_53EXO"/>
    <property type="match status" value="1"/>
</dbReference>
<evidence type="ECO:0000256" key="9">
    <source>
        <dbReference type="ARBA" id="ARBA00022763"/>
    </source>
</evidence>
<dbReference type="InterPro" id="IPR029060">
    <property type="entry name" value="PIN-like_dom_sf"/>
</dbReference>
<feature type="domain" description="DNA-directed DNA polymerase family A palm" evidence="22">
    <location>
        <begin position="751"/>
        <end position="957"/>
    </location>
</feature>
<dbReference type="Pfam" id="PF01367">
    <property type="entry name" value="5_3_exonuc"/>
    <property type="match status" value="1"/>
</dbReference>
<dbReference type="GO" id="GO:0003677">
    <property type="term" value="F:DNA binding"/>
    <property type="evidence" value="ECO:0007669"/>
    <property type="project" value="UniProtKB-UniRule"/>
</dbReference>
<evidence type="ECO:0000256" key="11">
    <source>
        <dbReference type="ARBA" id="ARBA00022839"/>
    </source>
</evidence>
<dbReference type="Gene3D" id="3.40.50.1010">
    <property type="entry name" value="5'-nuclease"/>
    <property type="match status" value="1"/>
</dbReference>
<dbReference type="InterPro" id="IPR036279">
    <property type="entry name" value="5-3_exonuclease_C_sf"/>
</dbReference>
<dbReference type="AlphaFoldDB" id="A0A1C2E4Z6"/>
<dbReference type="GO" id="GO:0008409">
    <property type="term" value="F:5'-3' exonuclease activity"/>
    <property type="evidence" value="ECO:0007669"/>
    <property type="project" value="UniProtKB-UniRule"/>
</dbReference>
<evidence type="ECO:0000259" key="21">
    <source>
        <dbReference type="SMART" id="SM00479"/>
    </source>
</evidence>
<keyword evidence="9 17" id="KW-0227">DNA damage</keyword>
<dbReference type="CDD" id="cd08637">
    <property type="entry name" value="DNA_pol_A_pol_I_C"/>
    <property type="match status" value="1"/>
</dbReference>
<gene>
    <name evidence="17" type="primary">polA</name>
    <name evidence="23" type="ORF">QV13_05800</name>
</gene>
<evidence type="ECO:0000256" key="15">
    <source>
        <dbReference type="ARBA" id="ARBA00049244"/>
    </source>
</evidence>
<dbReference type="InterPro" id="IPR019760">
    <property type="entry name" value="DNA-dir_DNA_pol_A_CS"/>
</dbReference>
<dbReference type="Gene3D" id="1.20.1060.10">
    <property type="entry name" value="Taq DNA Polymerase, Chain T, domain 4"/>
    <property type="match status" value="1"/>
</dbReference>
<evidence type="ECO:0000259" key="22">
    <source>
        <dbReference type="SMART" id="SM00482"/>
    </source>
</evidence>
<dbReference type="NCBIfam" id="NF004397">
    <property type="entry name" value="PRK05755.1"/>
    <property type="match status" value="1"/>
</dbReference>
<sequence>MKKGDHLFLVDGSGYIFRAYHALPPLTRKSDGLPVGAVSGFCNMLWKLMLDARNTDVGIVPTHFAVIFDYSSKTFRNELYPEYKANRSAPPEDLIPQFGLIRQATRAFNLPCIEMEGFEADDLIATYARLAREAGGDATIVSSDKDLMQLVGPAVGMYDPMKDRQIGIPEVIEKWGVPPEKMIDLQALTGDSVDNVPGVPGIGPKTAAQLLEQFGDLDTLLARAGEIKQDKRRQSIIDNADKARISRDLVTLKIDVPVTEGLDAFVLQEPDGPKLIAFLKAMEFSTLTRRVAEATGTEAGEIEAATVAVELGPDVHGPDVGSAGGPSSPAGPSPRKERGEGGSTSAGAPLSPSLRGEGKGEGQDTPSQLSAQRAEAAVAAKIDTTAYTAIRDVATLKAWVAEATEAGVVAFDTETTSLDPMQAELVGFSLATRAGRAAYVPLNHKSGRDDLLGGGLVENQIPIRDALAALKPLLEDRSVLKIAQNLKYDLVIMNRHGIDVAPYDDTMLISYVLDAGTSGGHGMDALSEKWLGHKTIHFKDVAGSGKNFVGFDQVDIDRATAYAAEDADVTFRLWEVLKPRLAAKGMVSVYERLERPLVPVLAKMEQRGISVDRQILSRLSGELAQGAARLEDEINVLAGERFNIGSPKQLGDILFGRMGLPGGTKTKTGQWSTSAQVLEDLAAEGHELPRKIVDWRQLTKLKSTYTDALPGFINPDTKRVHTSYALAATSTGRLSSSDPNLQNIPVRTAEGRKIRTAFIADKGNKLISADYSQIELRVLAHVAEIPQLKQAFADGVDIHAVTASEMFNVPVEGMPSEVRRRAKAINFGIIYGISAFGLANQLSIPREEAGAYIKKYFERFPGIRDYIDTTKEYAREHGYVETVFGRRIHYPEIRSSNPSVRAFNERASINARLQGTAADIIRRAMVRMDDALAKAKLSARMLLQVHDELIFETVEAEVAATIPVVRDIMENAAMPAVSLSVPLQVDARAANNWDEAH</sequence>
<evidence type="ECO:0000256" key="12">
    <source>
        <dbReference type="ARBA" id="ARBA00022932"/>
    </source>
</evidence>
<dbReference type="NCBIfam" id="TIGR00593">
    <property type="entry name" value="pola"/>
    <property type="match status" value="1"/>
</dbReference>
<dbReference type="SUPFAM" id="SSF56672">
    <property type="entry name" value="DNA/RNA polymerases"/>
    <property type="match status" value="1"/>
</dbReference>
<dbReference type="SMART" id="SM00475">
    <property type="entry name" value="53EXOc"/>
    <property type="match status" value="1"/>
</dbReference>
<feature type="domain" description="3'-5' exonuclease" evidence="19">
    <location>
        <begin position="387"/>
        <end position="582"/>
    </location>
</feature>
<dbReference type="CDD" id="cd09898">
    <property type="entry name" value="H3TH_53EXO"/>
    <property type="match status" value="1"/>
</dbReference>
<keyword evidence="6 17" id="KW-0548">Nucleotidyltransferase</keyword>
<evidence type="ECO:0000256" key="17">
    <source>
        <dbReference type="RuleBase" id="RU004460"/>
    </source>
</evidence>
<organism evidence="23 24">
    <name type="scientific">Mesorhizobium hungaricum</name>
    <dbReference type="NCBI Taxonomy" id="1566387"/>
    <lineage>
        <taxon>Bacteria</taxon>
        <taxon>Pseudomonadati</taxon>
        <taxon>Pseudomonadota</taxon>
        <taxon>Alphaproteobacteria</taxon>
        <taxon>Hyphomicrobiales</taxon>
        <taxon>Phyllobacteriaceae</taxon>
        <taxon>Mesorhizobium</taxon>
    </lineage>
</organism>
<accession>A0A1C2E4Z6</accession>
<dbReference type="SMART" id="SM00279">
    <property type="entry name" value="HhH2"/>
    <property type="match status" value="1"/>
</dbReference>
<dbReference type="InterPro" id="IPR020045">
    <property type="entry name" value="DNA_polI_H3TH"/>
</dbReference>
<dbReference type="FunFam" id="1.10.150.20:FF:000003">
    <property type="entry name" value="DNA polymerase I"/>
    <property type="match status" value="1"/>
</dbReference>
<evidence type="ECO:0000256" key="8">
    <source>
        <dbReference type="ARBA" id="ARBA00022722"/>
    </source>
</evidence>
<keyword evidence="13 17" id="KW-0238">DNA-binding</keyword>
<feature type="domain" description="Exonuclease" evidence="21">
    <location>
        <begin position="407"/>
        <end position="583"/>
    </location>
</feature>
<dbReference type="InterPro" id="IPR002298">
    <property type="entry name" value="DNA_polymerase_A"/>
</dbReference>
<evidence type="ECO:0000256" key="6">
    <source>
        <dbReference type="ARBA" id="ARBA00022695"/>
    </source>
</evidence>
<dbReference type="GO" id="GO:0006261">
    <property type="term" value="P:DNA-templated DNA replication"/>
    <property type="evidence" value="ECO:0007669"/>
    <property type="project" value="UniProtKB-UniRule"/>
</dbReference>
<dbReference type="EC" id="2.7.7.7" evidence="3 16"/>
<evidence type="ECO:0000256" key="1">
    <source>
        <dbReference type="ARBA" id="ARBA00007705"/>
    </source>
</evidence>
<keyword evidence="24" id="KW-1185">Reference proteome</keyword>
<dbReference type="InterPro" id="IPR043502">
    <property type="entry name" value="DNA/RNA_pol_sf"/>
</dbReference>
<dbReference type="Pfam" id="PF00476">
    <property type="entry name" value="DNA_pol_A"/>
    <property type="match status" value="1"/>
</dbReference>
<dbReference type="CDD" id="cd06139">
    <property type="entry name" value="DNA_polA_I_Ecoli_like_exo"/>
    <property type="match status" value="1"/>
</dbReference>
<feature type="region of interest" description="Disordered" evidence="18">
    <location>
        <begin position="312"/>
        <end position="372"/>
    </location>
</feature>
<keyword evidence="5 17" id="KW-0808">Transferase</keyword>
<evidence type="ECO:0000256" key="2">
    <source>
        <dbReference type="ARBA" id="ARBA00011541"/>
    </source>
</evidence>
<proteinExistence type="inferred from homology"/>
<dbReference type="SMART" id="SM00479">
    <property type="entry name" value="EXOIII"/>
    <property type="match status" value="1"/>
</dbReference>
<comment type="function">
    <text evidence="17">In addition to polymerase activity, this DNA polymerase exhibits 3'-5' and 5'-3' exonuclease activity.</text>
</comment>
<dbReference type="EMBL" id="MDEO01000027">
    <property type="protein sequence ID" value="OCX22079.1"/>
    <property type="molecule type" value="Genomic_DNA"/>
</dbReference>
<feature type="domain" description="5'-3' exonuclease" evidence="20">
    <location>
        <begin position="5"/>
        <end position="268"/>
    </location>
</feature>
<evidence type="ECO:0000313" key="23">
    <source>
        <dbReference type="EMBL" id="OCX22079.1"/>
    </source>
</evidence>
<dbReference type="STRING" id="1566387.QV13_05800"/>
<dbReference type="Gene3D" id="3.30.420.10">
    <property type="entry name" value="Ribonuclease H-like superfamily/Ribonuclease H"/>
    <property type="match status" value="1"/>
</dbReference>
<dbReference type="PANTHER" id="PTHR10133">
    <property type="entry name" value="DNA POLYMERASE I"/>
    <property type="match status" value="1"/>
</dbReference>
<dbReference type="Proteomes" id="UP000094412">
    <property type="component" value="Unassembled WGS sequence"/>
</dbReference>
<dbReference type="SMART" id="SM00474">
    <property type="entry name" value="35EXOc"/>
    <property type="match status" value="1"/>
</dbReference>
<dbReference type="SUPFAM" id="SSF47807">
    <property type="entry name" value="5' to 3' exonuclease, C-terminal subdomain"/>
    <property type="match status" value="1"/>
</dbReference>
<dbReference type="Pfam" id="PF02739">
    <property type="entry name" value="5_3_exonuc_N"/>
    <property type="match status" value="1"/>
</dbReference>
<keyword evidence="11 17" id="KW-0269">Exonuclease</keyword>
<dbReference type="InterPro" id="IPR012337">
    <property type="entry name" value="RNaseH-like_sf"/>
</dbReference>